<dbReference type="GO" id="GO:0009401">
    <property type="term" value="P:phosphoenolpyruvate-dependent sugar phosphotransferase system"/>
    <property type="evidence" value="ECO:0007669"/>
    <property type="project" value="UniProtKB-KW"/>
</dbReference>
<reference evidence="9 10" key="1">
    <citation type="journal article" date="2020" name="Biotechnol. Biofuels">
        <title>New insights from the biogas microbiome by comprehensive genome-resolved metagenomics of nearly 1600 species originating from multiple anaerobic digesters.</title>
        <authorList>
            <person name="Campanaro S."/>
            <person name="Treu L."/>
            <person name="Rodriguez-R L.M."/>
            <person name="Kovalovszki A."/>
            <person name="Ziels R.M."/>
            <person name="Maus I."/>
            <person name="Zhu X."/>
            <person name="Kougias P.G."/>
            <person name="Basile A."/>
            <person name="Luo G."/>
            <person name="Schluter A."/>
            <person name="Konstantinidis K.T."/>
            <person name="Angelidaki I."/>
        </authorList>
    </citation>
    <scope>NUCLEOTIDE SEQUENCE [LARGE SCALE GENOMIC DNA]</scope>
    <source>
        <strain evidence="9">AS23ysBPME_34</strain>
    </source>
</reference>
<dbReference type="NCBIfam" id="TIGR00830">
    <property type="entry name" value="PTBA"/>
    <property type="match status" value="1"/>
</dbReference>
<proteinExistence type="predicted"/>
<dbReference type="InterPro" id="IPR001127">
    <property type="entry name" value="PTS_EIIA_1_perm"/>
</dbReference>
<keyword evidence="6" id="KW-0598">Phosphotransferase system</keyword>
<dbReference type="PANTHER" id="PTHR45008">
    <property type="entry name" value="PTS SYSTEM GLUCOSE-SPECIFIC EIIA COMPONENT"/>
    <property type="match status" value="1"/>
</dbReference>
<dbReference type="Pfam" id="PF00358">
    <property type="entry name" value="PTS_EIIA_1"/>
    <property type="match status" value="1"/>
</dbReference>
<keyword evidence="5" id="KW-0808">Transferase</keyword>
<dbReference type="PROSITE" id="PS00371">
    <property type="entry name" value="PTS_EIIA_TYPE_1_HIS"/>
    <property type="match status" value="1"/>
</dbReference>
<comment type="subcellular location">
    <subcellularLocation>
        <location evidence="2">Cell membrane</location>
        <topology evidence="2">Multi-pass membrane protein</topology>
    </subcellularLocation>
    <subcellularLocation>
        <location evidence="1">Cytoplasm</location>
    </subcellularLocation>
</comment>
<keyword evidence="4 9" id="KW-0762">Sugar transport</keyword>
<name>A0A7X8H027_9LACT</name>
<organism evidence="9 10">
    <name type="scientific">Globicatella sulfidifaciens</name>
    <dbReference type="NCBI Taxonomy" id="136093"/>
    <lineage>
        <taxon>Bacteria</taxon>
        <taxon>Bacillati</taxon>
        <taxon>Bacillota</taxon>
        <taxon>Bacilli</taxon>
        <taxon>Lactobacillales</taxon>
        <taxon>Aerococcaceae</taxon>
        <taxon>Globicatella</taxon>
    </lineage>
</organism>
<evidence type="ECO:0000256" key="2">
    <source>
        <dbReference type="ARBA" id="ARBA00004651"/>
    </source>
</evidence>
<protein>
    <submittedName>
        <fullName evidence="9">PTS glucose transporter subunit IIA</fullName>
    </submittedName>
</protein>
<keyword evidence="3" id="KW-0813">Transport</keyword>
<evidence type="ECO:0000313" key="10">
    <source>
        <dbReference type="Proteomes" id="UP000541058"/>
    </source>
</evidence>
<dbReference type="InterPro" id="IPR050890">
    <property type="entry name" value="PTS_EIIA_component"/>
</dbReference>
<dbReference type="GO" id="GO:0005737">
    <property type="term" value="C:cytoplasm"/>
    <property type="evidence" value="ECO:0007669"/>
    <property type="project" value="UniProtKB-SubCell"/>
</dbReference>
<evidence type="ECO:0000259" key="8">
    <source>
        <dbReference type="PROSITE" id="PS51093"/>
    </source>
</evidence>
<evidence type="ECO:0000256" key="7">
    <source>
        <dbReference type="ARBA" id="ARBA00022777"/>
    </source>
</evidence>
<feature type="domain" description="PTS EIIA type-1" evidence="8">
    <location>
        <begin position="28"/>
        <end position="132"/>
    </location>
</feature>
<dbReference type="RefSeq" id="WP_276647922.1">
    <property type="nucleotide sequence ID" value="NZ_JAAYSM010000171.1"/>
</dbReference>
<keyword evidence="7" id="KW-0418">Kinase</keyword>
<evidence type="ECO:0000313" key="9">
    <source>
        <dbReference type="EMBL" id="NLJ18298.1"/>
    </source>
</evidence>
<dbReference type="GO" id="GO:0005886">
    <property type="term" value="C:plasma membrane"/>
    <property type="evidence" value="ECO:0007669"/>
    <property type="project" value="UniProtKB-SubCell"/>
</dbReference>
<dbReference type="Proteomes" id="UP000541058">
    <property type="component" value="Unassembled WGS sequence"/>
</dbReference>
<evidence type="ECO:0000256" key="5">
    <source>
        <dbReference type="ARBA" id="ARBA00022679"/>
    </source>
</evidence>
<evidence type="ECO:0000256" key="3">
    <source>
        <dbReference type="ARBA" id="ARBA00022448"/>
    </source>
</evidence>
<dbReference type="GO" id="GO:0016301">
    <property type="term" value="F:kinase activity"/>
    <property type="evidence" value="ECO:0007669"/>
    <property type="project" value="UniProtKB-KW"/>
</dbReference>
<dbReference type="SUPFAM" id="SSF51261">
    <property type="entry name" value="Duplicated hybrid motif"/>
    <property type="match status" value="1"/>
</dbReference>
<evidence type="ECO:0000256" key="6">
    <source>
        <dbReference type="ARBA" id="ARBA00022683"/>
    </source>
</evidence>
<dbReference type="EMBL" id="JAAYSM010000171">
    <property type="protein sequence ID" value="NLJ18298.1"/>
    <property type="molecule type" value="Genomic_DNA"/>
</dbReference>
<dbReference type="FunFam" id="2.70.70.10:FF:000001">
    <property type="entry name" value="PTS system glucose-specific IIA component"/>
    <property type="match status" value="1"/>
</dbReference>
<sequence length="157" mass="16857">MATDSKGLATVIFPVAKGEVLPITEVNDEVFSQKMMGDGYAVNPSTNTVVSPVDGTIQSVFPTKHAIGIKTASGIEVLIHLGIDTVELEGEGFETFVEEGQEVIAGDKIAEMDLASIKKAGKDTTIMVVFTNLTENQDFELIQTHDISEDTEIGRVK</sequence>
<gene>
    <name evidence="9" type="ORF">GX355_05500</name>
</gene>
<dbReference type="Gene3D" id="2.70.70.10">
    <property type="entry name" value="Glucose Permease (Domain IIA)"/>
    <property type="match status" value="1"/>
</dbReference>
<dbReference type="AlphaFoldDB" id="A0A7X8H027"/>
<accession>A0A7X8H027</accession>
<dbReference type="PANTHER" id="PTHR45008:SF1">
    <property type="entry name" value="PTS SYSTEM GLUCOSE-SPECIFIC EIIA COMPONENT"/>
    <property type="match status" value="1"/>
</dbReference>
<evidence type="ECO:0000256" key="1">
    <source>
        <dbReference type="ARBA" id="ARBA00004496"/>
    </source>
</evidence>
<dbReference type="InterPro" id="IPR011055">
    <property type="entry name" value="Dup_hybrid_motif"/>
</dbReference>
<comment type="caution">
    <text evidence="9">The sequence shown here is derived from an EMBL/GenBank/DDBJ whole genome shotgun (WGS) entry which is preliminary data.</text>
</comment>
<evidence type="ECO:0000256" key="4">
    <source>
        <dbReference type="ARBA" id="ARBA00022597"/>
    </source>
</evidence>
<dbReference type="PROSITE" id="PS51093">
    <property type="entry name" value="PTS_EIIA_TYPE_1"/>
    <property type="match status" value="1"/>
</dbReference>